<name>A0A0U9HRF2_9BACT</name>
<dbReference type="NCBIfam" id="NF033559">
    <property type="entry name" value="transpos_IS1634"/>
    <property type="match status" value="1"/>
</dbReference>
<keyword evidence="3" id="KW-1185">Reference proteome</keyword>
<accession>A0A0U9HRF2</accession>
<dbReference type="InterPro" id="IPR012337">
    <property type="entry name" value="RNaseH-like_sf"/>
</dbReference>
<dbReference type="InterPro" id="IPR047654">
    <property type="entry name" value="IS1634_transpos"/>
</dbReference>
<dbReference type="InterPro" id="IPR002559">
    <property type="entry name" value="Transposase_11"/>
</dbReference>
<dbReference type="GO" id="GO:0003677">
    <property type="term" value="F:DNA binding"/>
    <property type="evidence" value="ECO:0007669"/>
    <property type="project" value="InterPro"/>
</dbReference>
<dbReference type="PANTHER" id="PTHR34614">
    <property type="match status" value="1"/>
</dbReference>
<protein>
    <submittedName>
        <fullName evidence="2">Transposase</fullName>
    </submittedName>
</protein>
<dbReference type="Proteomes" id="UP000054976">
    <property type="component" value="Unassembled WGS sequence"/>
</dbReference>
<evidence type="ECO:0000313" key="3">
    <source>
        <dbReference type="Proteomes" id="UP000054976"/>
    </source>
</evidence>
<evidence type="ECO:0000259" key="1">
    <source>
        <dbReference type="Pfam" id="PF01609"/>
    </source>
</evidence>
<dbReference type="EMBL" id="BCNO01000001">
    <property type="protein sequence ID" value="GAQ94314.1"/>
    <property type="molecule type" value="Genomic_DNA"/>
</dbReference>
<dbReference type="SUPFAM" id="SSF53098">
    <property type="entry name" value="Ribonuclease H-like"/>
    <property type="match status" value="1"/>
</dbReference>
<organism evidence="2 3">
    <name type="scientific">Thermodesulfovibrio aggregans</name>
    <dbReference type="NCBI Taxonomy" id="86166"/>
    <lineage>
        <taxon>Bacteria</taxon>
        <taxon>Pseudomonadati</taxon>
        <taxon>Nitrospirota</taxon>
        <taxon>Thermodesulfovibrionia</taxon>
        <taxon>Thermodesulfovibrionales</taxon>
        <taxon>Thermodesulfovibrionaceae</taxon>
        <taxon>Thermodesulfovibrio</taxon>
    </lineage>
</organism>
<proteinExistence type="predicted"/>
<reference evidence="3" key="1">
    <citation type="submission" date="2016-01" db="EMBL/GenBank/DDBJ databases">
        <title>Draft genome sequence of Thermodesulfovibrio aggregans strain TGE-P1.</title>
        <authorList>
            <person name="Sekiguchi Y."/>
            <person name="Ohashi A."/>
            <person name="Matsuura N."/>
            <person name="Tourlousse M.D."/>
        </authorList>
    </citation>
    <scope>NUCLEOTIDE SEQUENCE [LARGE SCALE GENOMIC DNA]</scope>
    <source>
        <strain evidence="3">TGE-P1</strain>
    </source>
</reference>
<gene>
    <name evidence="2" type="ORF">TAGGR_1493</name>
</gene>
<dbReference type="GO" id="GO:0004803">
    <property type="term" value="F:transposase activity"/>
    <property type="evidence" value="ECO:0007669"/>
    <property type="project" value="InterPro"/>
</dbReference>
<dbReference type="AlphaFoldDB" id="A0A0U9HRF2"/>
<feature type="domain" description="Transposase IS4-like" evidence="1">
    <location>
        <begin position="80"/>
        <end position="369"/>
    </location>
</feature>
<dbReference type="Pfam" id="PF01609">
    <property type="entry name" value="DDE_Tnp_1"/>
    <property type="match status" value="1"/>
</dbReference>
<dbReference type="GO" id="GO:0006313">
    <property type="term" value="P:DNA transposition"/>
    <property type="evidence" value="ECO:0007669"/>
    <property type="project" value="InterPro"/>
</dbReference>
<comment type="caution">
    <text evidence="2">The sequence shown here is derived from an EMBL/GenBank/DDBJ whole genome shotgun (WGS) entry which is preliminary data.</text>
</comment>
<sequence>MTENKRADIAKAVFYMTTRHMISSDSKLGMYETKQEYLGFESIGINHLYRALDVLADFKDSLEKHLFNMRYNLFNSSVDVVFYDVTTIYFESQQEDVLRKYGFSKDGKIGSVQIVLGLLIDMEGFPIGYEIFPGNTFDAKTLIPFLEKIKKRFSLNRIIIVADRGINSRLNLLKLRELGFGYIVGLRLKSADGELLKEVFNPEGFVEIQTEAGLFKYKQIKHTFKVKDERGRTGQITDTVVISYSEKRAEKDRAERARLIQKALRLLESPSVIEGLNKRGGKKYIKAEGKRGYSLDEALIEQDSLFDGYYCVQSTEENLTAQQVLKAYHSLWKIEESFRIMKHSIEVRPVYHWTERRIRGHLVVCFLAFLFMRMLEDATDRAATSERIKEALRSVTLTEFSLDGQVYYLKNKIDRVAKSLFRALKVKEPANITAREDFKI</sequence>
<dbReference type="OrthoDB" id="8547152at2"/>
<dbReference type="PANTHER" id="PTHR34614:SF2">
    <property type="entry name" value="TRANSPOSASE IS4-LIKE DOMAIN-CONTAINING PROTEIN"/>
    <property type="match status" value="1"/>
</dbReference>
<evidence type="ECO:0000313" key="2">
    <source>
        <dbReference type="EMBL" id="GAQ94314.1"/>
    </source>
</evidence>